<keyword evidence="2" id="KW-1185">Reference proteome</keyword>
<evidence type="ECO:0000313" key="2">
    <source>
        <dbReference type="Proteomes" id="UP000641741"/>
    </source>
</evidence>
<comment type="caution">
    <text evidence="1">The sequence shown here is derived from an EMBL/GenBank/DDBJ whole genome shotgun (WGS) entry which is preliminary data.</text>
</comment>
<sequence>MPDRRLETTFSLFYLRNLDKTAVLRYDKYRNPNAPQPYFLSFGEIHISQAQVSRLEKGALAHIRDGLA</sequence>
<name>A0ABR7GMX5_9FIRM</name>
<dbReference type="Proteomes" id="UP000641741">
    <property type="component" value="Unassembled WGS sequence"/>
</dbReference>
<evidence type="ECO:0000313" key="1">
    <source>
        <dbReference type="EMBL" id="MBC5695645.1"/>
    </source>
</evidence>
<protein>
    <submittedName>
        <fullName evidence="1">Uncharacterized protein</fullName>
    </submittedName>
</protein>
<gene>
    <name evidence="1" type="ORF">H8S02_06770</name>
</gene>
<organism evidence="1 2">
    <name type="scientific">Agathobaculum hominis</name>
    <dbReference type="NCBI Taxonomy" id="2763014"/>
    <lineage>
        <taxon>Bacteria</taxon>
        <taxon>Bacillati</taxon>
        <taxon>Bacillota</taxon>
        <taxon>Clostridia</taxon>
        <taxon>Eubacteriales</taxon>
        <taxon>Butyricicoccaceae</taxon>
        <taxon>Agathobaculum</taxon>
    </lineage>
</organism>
<dbReference type="EMBL" id="JACOPK010000005">
    <property type="protein sequence ID" value="MBC5695645.1"/>
    <property type="molecule type" value="Genomic_DNA"/>
</dbReference>
<accession>A0ABR7GMX5</accession>
<dbReference type="RefSeq" id="WP_186969868.1">
    <property type="nucleotide sequence ID" value="NZ_JACOPK010000005.1"/>
</dbReference>
<reference evidence="1 2" key="1">
    <citation type="submission" date="2020-08" db="EMBL/GenBank/DDBJ databases">
        <title>Genome public.</title>
        <authorList>
            <person name="Liu C."/>
            <person name="Sun Q."/>
        </authorList>
    </citation>
    <scope>NUCLEOTIDE SEQUENCE [LARGE SCALE GENOMIC DNA]</scope>
    <source>
        <strain evidence="1 2">M2</strain>
    </source>
</reference>
<proteinExistence type="predicted"/>